<dbReference type="InterPro" id="IPR050309">
    <property type="entry name" value="Type-B_Carboxylest/Lipase"/>
</dbReference>
<dbReference type="InterPro" id="IPR002018">
    <property type="entry name" value="CarbesteraseB"/>
</dbReference>
<evidence type="ECO:0000313" key="3">
    <source>
        <dbReference type="EMBL" id="CAG9795650.1"/>
    </source>
</evidence>
<sequence length="561" mass="65227">MNNEIYKVCFILIYIHINVPITIQESVDVKVKGSIFIGKQLFSVFQNKPYSAFWKIPYAKEPLRELRFKPPELNKLRNETFDYSNCRKDTCRCYEEDCLHLSIFMPFLYNQTRSIPVVVWLGGTSKSLRPDFFIEEEVVVVTVSYRKGIFGFLNTGDEFAEGNMGAKDTVVALKWINSYIGSFHGDPNRVTVVGVRKAATIVASLLLTSVADGLFKRVIIMSGSALSPSDYRNYNFEVTNKLYWNLNGTLDKLNRTKLYEMLKNYTTTEIYLASRDIFDSTDVRDNQRLINAFSLSVESSKDAFMKRPPWEVYKSRLTNNNIDVLMGYTSLESLYKLNGFADNKNLLMYLNYNFQYLLPFEGIKDEYGSKRYRKIRKKIMDFYFINGTIGVRSLRRYAKYVSDQVIYPLVRQARLHAEVSCRNVYLYRFSFKGLFNMGWDSSVPYLNWSGATAGDEICYLFKCKSVYVDYNNADASIEGQFIKKFLRLLTNFAKSGDPTPTTMDNILGDLKWEPLRSDKSLRAMNLSRKLKMVDVPEGKRVKFWDELKSEFFAEQVYKEEF</sequence>
<organism evidence="3 4">
    <name type="scientific">Diatraea saccharalis</name>
    <name type="common">sugarcane borer</name>
    <dbReference type="NCBI Taxonomy" id="40085"/>
    <lineage>
        <taxon>Eukaryota</taxon>
        <taxon>Metazoa</taxon>
        <taxon>Ecdysozoa</taxon>
        <taxon>Arthropoda</taxon>
        <taxon>Hexapoda</taxon>
        <taxon>Insecta</taxon>
        <taxon>Pterygota</taxon>
        <taxon>Neoptera</taxon>
        <taxon>Endopterygota</taxon>
        <taxon>Lepidoptera</taxon>
        <taxon>Glossata</taxon>
        <taxon>Ditrysia</taxon>
        <taxon>Pyraloidea</taxon>
        <taxon>Crambidae</taxon>
        <taxon>Crambinae</taxon>
        <taxon>Diatraea</taxon>
    </lineage>
</organism>
<name>A0A9N9WKU4_9NEOP</name>
<feature type="domain" description="Carboxylesterase type B" evidence="2">
    <location>
        <begin position="35"/>
        <end position="544"/>
    </location>
</feature>
<reference evidence="3" key="2">
    <citation type="submission" date="2022-10" db="EMBL/GenBank/DDBJ databases">
        <authorList>
            <consortium name="ENA_rothamsted_submissions"/>
            <consortium name="culmorum"/>
            <person name="King R."/>
        </authorList>
    </citation>
    <scope>NUCLEOTIDE SEQUENCE</scope>
</reference>
<evidence type="ECO:0000313" key="4">
    <source>
        <dbReference type="Proteomes" id="UP001153714"/>
    </source>
</evidence>
<dbReference type="EMBL" id="OU893339">
    <property type="protein sequence ID" value="CAG9795650.1"/>
    <property type="molecule type" value="Genomic_DNA"/>
</dbReference>
<dbReference type="AlphaFoldDB" id="A0A9N9WKU4"/>
<dbReference type="Proteomes" id="UP001153714">
    <property type="component" value="Chromosome 8"/>
</dbReference>
<dbReference type="OrthoDB" id="3200163at2759"/>
<gene>
    <name evidence="3" type="ORF">DIATSA_LOCUS12895</name>
</gene>
<dbReference type="Gene3D" id="3.40.50.1820">
    <property type="entry name" value="alpha/beta hydrolase"/>
    <property type="match status" value="1"/>
</dbReference>
<evidence type="ECO:0000259" key="2">
    <source>
        <dbReference type="Pfam" id="PF00135"/>
    </source>
</evidence>
<evidence type="ECO:0000256" key="1">
    <source>
        <dbReference type="ARBA" id="ARBA00023180"/>
    </source>
</evidence>
<accession>A0A9N9WKU4</accession>
<dbReference type="SUPFAM" id="SSF53474">
    <property type="entry name" value="alpha/beta-Hydrolases"/>
    <property type="match status" value="1"/>
</dbReference>
<keyword evidence="4" id="KW-1185">Reference proteome</keyword>
<protein>
    <recommendedName>
        <fullName evidence="2">Carboxylesterase type B domain-containing protein</fullName>
    </recommendedName>
</protein>
<dbReference type="InterPro" id="IPR029058">
    <property type="entry name" value="AB_hydrolase_fold"/>
</dbReference>
<dbReference type="Pfam" id="PF00135">
    <property type="entry name" value="COesterase"/>
    <property type="match status" value="1"/>
</dbReference>
<reference evidence="3" key="1">
    <citation type="submission" date="2021-12" db="EMBL/GenBank/DDBJ databases">
        <authorList>
            <person name="King R."/>
        </authorList>
    </citation>
    <scope>NUCLEOTIDE SEQUENCE</scope>
</reference>
<dbReference type="PANTHER" id="PTHR11559">
    <property type="entry name" value="CARBOXYLESTERASE"/>
    <property type="match status" value="1"/>
</dbReference>
<proteinExistence type="predicted"/>
<keyword evidence="1" id="KW-0325">Glycoprotein</keyword>